<dbReference type="PANTHER" id="PTHR15439:SF0">
    <property type="entry name" value="CELL DIVISION CYCLE AND APOPTOSIS REGULATOR PROTEIN 1-RELATED"/>
    <property type="match status" value="1"/>
</dbReference>
<organism evidence="2 3">
    <name type="scientific">Ditylenchus dipsaci</name>
    <dbReference type="NCBI Taxonomy" id="166011"/>
    <lineage>
        <taxon>Eukaryota</taxon>
        <taxon>Metazoa</taxon>
        <taxon>Ecdysozoa</taxon>
        <taxon>Nematoda</taxon>
        <taxon>Chromadorea</taxon>
        <taxon>Rhabditida</taxon>
        <taxon>Tylenchina</taxon>
        <taxon>Tylenchomorpha</taxon>
        <taxon>Sphaerularioidea</taxon>
        <taxon>Anguinidae</taxon>
        <taxon>Anguininae</taxon>
        <taxon>Ditylenchus</taxon>
    </lineage>
</organism>
<feature type="region of interest" description="Disordered" evidence="1">
    <location>
        <begin position="1100"/>
        <end position="1119"/>
    </location>
</feature>
<feature type="region of interest" description="Disordered" evidence="1">
    <location>
        <begin position="867"/>
        <end position="935"/>
    </location>
</feature>
<dbReference type="InterPro" id="IPR033489">
    <property type="entry name" value="RBBP6"/>
</dbReference>
<feature type="compositionally biased region" description="Polar residues" evidence="1">
    <location>
        <begin position="1378"/>
        <end position="1389"/>
    </location>
</feature>
<dbReference type="PANTHER" id="PTHR15439">
    <property type="entry name" value="RETINOBLASTOMA-BINDING PROTEIN 6"/>
    <property type="match status" value="1"/>
</dbReference>
<dbReference type="GO" id="GO:0061630">
    <property type="term" value="F:ubiquitin protein ligase activity"/>
    <property type="evidence" value="ECO:0007669"/>
    <property type="project" value="InterPro"/>
</dbReference>
<evidence type="ECO:0000256" key="1">
    <source>
        <dbReference type="SAM" id="MobiDB-lite"/>
    </source>
</evidence>
<feature type="region of interest" description="Disordered" evidence="1">
    <location>
        <begin position="1000"/>
        <end position="1070"/>
    </location>
</feature>
<feature type="compositionally biased region" description="Polar residues" evidence="1">
    <location>
        <begin position="42"/>
        <end position="66"/>
    </location>
</feature>
<feature type="compositionally biased region" description="Basic and acidic residues" evidence="1">
    <location>
        <begin position="226"/>
        <end position="248"/>
    </location>
</feature>
<feature type="compositionally biased region" description="Basic and acidic residues" evidence="1">
    <location>
        <begin position="804"/>
        <end position="814"/>
    </location>
</feature>
<feature type="compositionally biased region" description="Basic and acidic residues" evidence="1">
    <location>
        <begin position="748"/>
        <end position="769"/>
    </location>
</feature>
<name>A0A915DFC3_9BILA</name>
<dbReference type="GO" id="GO:0005634">
    <property type="term" value="C:nucleus"/>
    <property type="evidence" value="ECO:0007669"/>
    <property type="project" value="TreeGrafter"/>
</dbReference>
<feature type="compositionally biased region" description="Polar residues" evidence="1">
    <location>
        <begin position="1058"/>
        <end position="1070"/>
    </location>
</feature>
<feature type="region of interest" description="Disordered" evidence="1">
    <location>
        <begin position="93"/>
        <end position="254"/>
    </location>
</feature>
<dbReference type="GO" id="GO:0006397">
    <property type="term" value="P:mRNA processing"/>
    <property type="evidence" value="ECO:0007669"/>
    <property type="project" value="InterPro"/>
</dbReference>
<feature type="compositionally biased region" description="Low complexity" evidence="1">
    <location>
        <begin position="1024"/>
        <end position="1034"/>
    </location>
</feature>
<feature type="compositionally biased region" description="Low complexity" evidence="1">
    <location>
        <begin position="1179"/>
        <end position="1207"/>
    </location>
</feature>
<dbReference type="GO" id="GO:0006511">
    <property type="term" value="P:ubiquitin-dependent protein catabolic process"/>
    <property type="evidence" value="ECO:0007669"/>
    <property type="project" value="TreeGrafter"/>
</dbReference>
<evidence type="ECO:0000313" key="3">
    <source>
        <dbReference type="WBParaSite" id="jg18970"/>
    </source>
</evidence>
<feature type="compositionally biased region" description="Basic residues" evidence="1">
    <location>
        <begin position="770"/>
        <end position="791"/>
    </location>
</feature>
<feature type="region of interest" description="Disordered" evidence="1">
    <location>
        <begin position="1"/>
        <end position="79"/>
    </location>
</feature>
<protein>
    <submittedName>
        <fullName evidence="3">Uncharacterized protein</fullName>
    </submittedName>
</protein>
<accession>A0A915DFC3</accession>
<feature type="compositionally biased region" description="Polar residues" evidence="1">
    <location>
        <begin position="671"/>
        <end position="692"/>
    </location>
</feature>
<proteinExistence type="predicted"/>
<feature type="compositionally biased region" description="Basic and acidic residues" evidence="1">
    <location>
        <begin position="128"/>
        <end position="141"/>
    </location>
</feature>
<feature type="compositionally biased region" description="Acidic residues" evidence="1">
    <location>
        <begin position="1208"/>
        <end position="1229"/>
    </location>
</feature>
<dbReference type="Proteomes" id="UP000887574">
    <property type="component" value="Unplaced"/>
</dbReference>
<feature type="region of interest" description="Disordered" evidence="1">
    <location>
        <begin position="742"/>
        <end position="839"/>
    </location>
</feature>
<dbReference type="GO" id="GO:0016567">
    <property type="term" value="P:protein ubiquitination"/>
    <property type="evidence" value="ECO:0007669"/>
    <property type="project" value="InterPro"/>
</dbReference>
<reference evidence="3" key="1">
    <citation type="submission" date="2022-11" db="UniProtKB">
        <authorList>
            <consortium name="WormBaseParasite"/>
        </authorList>
    </citation>
    <scope>IDENTIFICATION</scope>
</reference>
<dbReference type="WBParaSite" id="jg18970">
    <property type="protein sequence ID" value="jg18970"/>
    <property type="gene ID" value="jg18970"/>
</dbReference>
<feature type="compositionally biased region" description="Polar residues" evidence="1">
    <location>
        <begin position="1234"/>
        <end position="1250"/>
    </location>
</feature>
<feature type="compositionally biased region" description="Basic residues" evidence="1">
    <location>
        <begin position="160"/>
        <end position="225"/>
    </location>
</feature>
<feature type="region of interest" description="Disordered" evidence="1">
    <location>
        <begin position="669"/>
        <end position="718"/>
    </location>
</feature>
<feature type="region of interest" description="Disordered" evidence="1">
    <location>
        <begin position="1151"/>
        <end position="1408"/>
    </location>
</feature>
<keyword evidence="2" id="KW-1185">Reference proteome</keyword>
<feature type="compositionally biased region" description="Polar residues" evidence="1">
    <location>
        <begin position="903"/>
        <end position="912"/>
    </location>
</feature>
<evidence type="ECO:0000313" key="2">
    <source>
        <dbReference type="Proteomes" id="UP000887574"/>
    </source>
</evidence>
<feature type="compositionally biased region" description="Low complexity" evidence="1">
    <location>
        <begin position="1159"/>
        <end position="1172"/>
    </location>
</feature>
<feature type="region of interest" description="Disordered" evidence="1">
    <location>
        <begin position="275"/>
        <end position="294"/>
    </location>
</feature>
<feature type="compositionally biased region" description="Low complexity" evidence="1">
    <location>
        <begin position="1047"/>
        <end position="1057"/>
    </location>
</feature>
<feature type="compositionally biased region" description="Polar residues" evidence="1">
    <location>
        <begin position="1284"/>
        <end position="1296"/>
    </location>
</feature>
<sequence length="1434" mass="161117">MNLELAKQKLLNTSEYSVHPDADTANEEAESENVSSHAVSHRGNSVTSNNRKSKSPTPSREGSRSPTYKKFHALPDTHQYDYRARPAFHSFHARASTARTGSQEADTYGLSPMLQDLEVPTPMPSVSPERRPGDVIEPRSREKSRRSKSRSPVQYYRGQRINRSRSPSKKASHRKRSRSRSRSRNKSRGHERSRRSRSRSRSRSKTHSRRHHRSRSKSRGHRSRSKSREERSRSRNRRDNRSRSKSSEVDPSAIQQSLMNRLKKAPAKIQINLPIGKETPAPNPVSSNPYHFRNAPDVSKVKAEIEETGKKAKSRWDTSSDIKPVLPPPTLRLVPPIPASIAQTERGVDLHAILTNEPAKTAPPAPDHNRTISDLMATAASMSSATTASGMVQSTTSVTTEAPLVLPPVNLTQPPPVMAAPFGMPPPASMFSMFPFANPAMMTYPQTQFGAPPPFPFMAQLNAAGIPATPAFQPGVVAPVVVDQAELVMRAKMELYSKDLVNLKTVEELIEYLWKQGYDKIPPEDPALLFNEVLKKRKGILGASTLYQIICYGHPELETYYCGMCNHWTTVSEMFNHMTAPMHRMKYMYRNYRKYYEKAEAETDETIKDILLQKFAESIWQIEGSGQCGHRMRCILNQAAIARLWPEYVTCVDNSWKILDLDDEARRQERPSSGLSSTNGNQNRVAISSSTARPADTTIVCDEPMAISPNRTPEKRESQAILHPGIPADLQEQLIKQYLASRSQNIAEQKETRSSDSRRSRERSRERSPSRRRSPERRRERSRSRSRRSRSRSPYSKSSRRDRRRGERESERSSRRSRSKSRSPKPSSSSSKKDKIGDKRGAMELYVSSLGAEQDVPSPAYEALPATEQAAPNTGSFEDRSRNAPSTRDPMNTAGKAMLASDLPSNSRQQASPRPMDAPTRPSRNAPKADDMAKKRKVMGAMVELQSVFDEEGFISAQTVFSVCQEMGIPPEDVITHPLLRQLAITFNVDLDTVDISQLRARGAATPPPPVPNYGRQYEDGARQSSSNSSNNQQDSHQLGVLSAMLQQAQQQQPQEQRSNPSNIDFKSLGTSPQELMDIMRKIGGGNSATAAATVNQLTGGASASGSRPRAGYAQPELNEEVDYVYPGYDDDQMEEERDPCEIESSINRLTFAFSNKKQPMPQQQQHQSPVPRRNTVTQNQQQQRENFQQQRQQQQYQHQQYQQQQYNEEDMEEEEDEEDEEEEHEQQEDVSYFNRQSGAPPQQRQTSQMMAGGQRPPAHQHPPIQDSRDKNQRQVRTMPATGKGNSNLLVESSANGWEERSSCCSSRWKRQASPGNDMRQQPAANSKAYGEYNLNAADPRSNQPPAARGGYPPQRNVAERPKAPQQQYDFTADDDYLQSQGNAPQQGGQPRAGNQGPRNSAAANNYMHVAEQIGDDWNSVDSAVRNLLNPHKK</sequence>